<feature type="transmembrane region" description="Helical" evidence="1">
    <location>
        <begin position="52"/>
        <end position="72"/>
    </location>
</feature>
<feature type="transmembrane region" description="Helical" evidence="1">
    <location>
        <begin position="21"/>
        <end position="40"/>
    </location>
</feature>
<keyword evidence="1" id="KW-1133">Transmembrane helix</keyword>
<name>A0A239JIE0_9BACT</name>
<organism evidence="2 3">
    <name type="scientific">Pontibacter ummariensis</name>
    <dbReference type="NCBI Taxonomy" id="1610492"/>
    <lineage>
        <taxon>Bacteria</taxon>
        <taxon>Pseudomonadati</taxon>
        <taxon>Bacteroidota</taxon>
        <taxon>Cytophagia</taxon>
        <taxon>Cytophagales</taxon>
        <taxon>Hymenobacteraceae</taxon>
        <taxon>Pontibacter</taxon>
    </lineage>
</organism>
<keyword evidence="1" id="KW-0812">Transmembrane</keyword>
<evidence type="ECO:0000313" key="2">
    <source>
        <dbReference type="EMBL" id="SNT05168.1"/>
    </source>
</evidence>
<accession>A0A239JIE0</accession>
<gene>
    <name evidence="2" type="ORF">SAMN06296052_1223</name>
</gene>
<dbReference type="Proteomes" id="UP000198432">
    <property type="component" value="Unassembled WGS sequence"/>
</dbReference>
<keyword evidence="3" id="KW-1185">Reference proteome</keyword>
<protein>
    <submittedName>
        <fullName evidence="2">Uncharacterized protein</fullName>
    </submittedName>
</protein>
<evidence type="ECO:0000313" key="3">
    <source>
        <dbReference type="Proteomes" id="UP000198432"/>
    </source>
</evidence>
<dbReference type="EMBL" id="FZOQ01000022">
    <property type="protein sequence ID" value="SNT05168.1"/>
    <property type="molecule type" value="Genomic_DNA"/>
</dbReference>
<dbReference type="OrthoDB" id="853311at2"/>
<dbReference type="RefSeq" id="WP_089320903.1">
    <property type="nucleotide sequence ID" value="NZ_FZOQ01000022.1"/>
</dbReference>
<proteinExistence type="predicted"/>
<reference evidence="3" key="1">
    <citation type="submission" date="2017-06" db="EMBL/GenBank/DDBJ databases">
        <authorList>
            <person name="Varghese N."/>
            <person name="Submissions S."/>
        </authorList>
    </citation>
    <scope>NUCLEOTIDE SEQUENCE [LARGE SCALE GENOMIC DNA]</scope>
    <source>
        <strain evidence="3">NKM1</strain>
    </source>
</reference>
<evidence type="ECO:0000256" key="1">
    <source>
        <dbReference type="SAM" id="Phobius"/>
    </source>
</evidence>
<sequence>MPDPRREDKSTGKMLRKFGRIFALLMTLIYVALGLFLIFAGDSLRLNIDDSFRYLLGGIMILYGTVRFVRVYQSNSSFRKKKDDE</sequence>
<dbReference type="AlphaFoldDB" id="A0A239JIE0"/>
<keyword evidence="1" id="KW-0472">Membrane</keyword>